<reference evidence="3 5" key="3">
    <citation type="journal article" date="2017" name="Antonie Van Leeuwenhoek">
        <title>Rhizobium rhizosphaerae sp. nov., a novel species isolated from rice rhizosphere.</title>
        <authorList>
            <person name="Zhao J.J."/>
            <person name="Zhang J."/>
            <person name="Zhang R.J."/>
            <person name="Zhang C.W."/>
            <person name="Yin H.Q."/>
            <person name="Zhang X.X."/>
        </authorList>
    </citation>
    <scope>NUCLEOTIDE SEQUENCE [LARGE SCALE GENOMIC DNA]</scope>
    <source>
        <strain evidence="3 5">RD15</strain>
    </source>
</reference>
<dbReference type="STRING" id="1672749.BJF92_22270"/>
<dbReference type="Proteomes" id="UP000192652">
    <property type="component" value="Unassembled WGS sequence"/>
</dbReference>
<reference evidence="3" key="2">
    <citation type="submission" date="2016-12" db="EMBL/GenBank/DDBJ databases">
        <authorList>
            <person name="Zhang X."/>
            <person name="Zhao J."/>
        </authorList>
    </citation>
    <scope>NUCLEOTIDE SEQUENCE</scope>
    <source>
        <strain evidence="3">RD15</strain>
    </source>
</reference>
<organism evidence="2 4">
    <name type="scientific">Xaviernesmea rhizosphaerae</name>
    <dbReference type="NCBI Taxonomy" id="1672749"/>
    <lineage>
        <taxon>Bacteria</taxon>
        <taxon>Pseudomonadati</taxon>
        <taxon>Pseudomonadota</taxon>
        <taxon>Alphaproteobacteria</taxon>
        <taxon>Hyphomicrobiales</taxon>
        <taxon>Rhizobiaceae</taxon>
        <taxon>Rhizobium/Agrobacterium group</taxon>
        <taxon>Xaviernesmea</taxon>
    </lineage>
</organism>
<dbReference type="EMBL" id="MSPX01000001">
    <property type="protein sequence ID" value="OQP88007.1"/>
    <property type="molecule type" value="Genomic_DNA"/>
</dbReference>
<keyword evidence="5" id="KW-1185">Reference proteome</keyword>
<evidence type="ECO:0000313" key="3">
    <source>
        <dbReference type="EMBL" id="OQP88007.1"/>
    </source>
</evidence>
<evidence type="ECO:0000313" key="5">
    <source>
        <dbReference type="Proteomes" id="UP000192652"/>
    </source>
</evidence>
<accession>A0A1Q9AJ54</accession>
<dbReference type="Pfam" id="PF09361">
    <property type="entry name" value="Phasin_2"/>
    <property type="match status" value="1"/>
</dbReference>
<evidence type="ECO:0000313" key="4">
    <source>
        <dbReference type="Proteomes" id="UP000186143"/>
    </source>
</evidence>
<reference evidence="2 4" key="1">
    <citation type="submission" date="2016-09" db="EMBL/GenBank/DDBJ databases">
        <title>Rhizobium sp. nov., a novel species isolated from the rice rhizosphere.</title>
        <authorList>
            <person name="Zhao J."/>
            <person name="Zhang X."/>
        </authorList>
    </citation>
    <scope>NUCLEOTIDE SEQUENCE [LARGE SCALE GENOMIC DNA]</scope>
    <source>
        <strain evidence="2 4">MH17</strain>
    </source>
</reference>
<proteinExistence type="predicted"/>
<dbReference type="OrthoDB" id="7678100at2"/>
<name>A0A1Q9AJ54_9HYPH</name>
<dbReference type="InterPro" id="IPR018968">
    <property type="entry name" value="Phasin"/>
</dbReference>
<evidence type="ECO:0000313" key="2">
    <source>
        <dbReference type="EMBL" id="OLP55293.1"/>
    </source>
</evidence>
<dbReference type="AlphaFoldDB" id="A0A1Q9AJ54"/>
<dbReference type="Proteomes" id="UP000186143">
    <property type="component" value="Unassembled WGS sequence"/>
</dbReference>
<dbReference type="RefSeq" id="WP_075634841.1">
    <property type="nucleotide sequence ID" value="NZ_MKIO01000029.1"/>
</dbReference>
<feature type="domain" description="Phasin" evidence="1">
    <location>
        <begin position="7"/>
        <end position="102"/>
    </location>
</feature>
<comment type="caution">
    <text evidence="2">The sequence shown here is derived from an EMBL/GenBank/DDBJ whole genome shotgun (WGS) entry which is preliminary data.</text>
</comment>
<dbReference type="InterPro" id="IPR010127">
    <property type="entry name" value="Phasin_subfam-1"/>
</dbReference>
<gene>
    <name evidence="2" type="ORF">BJF92_22270</name>
    <name evidence="3" type="ORF">BTR14_00520</name>
</gene>
<protein>
    <submittedName>
        <fullName evidence="2">Phasin family protein</fullName>
    </submittedName>
</protein>
<sequence>MFAFDEANKRNKEAMDLVLKSYASMAKGFQAIAAEATDYSKRSFEESVAHIERLSSVRSIETAVELQTNFVKSAYEGYVAEATKLGEMYADLARSAYKSYEAPVAKAAANVKAAAAQAAAAA</sequence>
<dbReference type="EMBL" id="MKIO01000029">
    <property type="protein sequence ID" value="OLP55293.1"/>
    <property type="molecule type" value="Genomic_DNA"/>
</dbReference>
<evidence type="ECO:0000259" key="1">
    <source>
        <dbReference type="Pfam" id="PF09361"/>
    </source>
</evidence>
<dbReference type="NCBIfam" id="TIGR01841">
    <property type="entry name" value="phasin"/>
    <property type="match status" value="1"/>
</dbReference>